<accession>A0A9Q3PVQ2</accession>
<protein>
    <submittedName>
        <fullName evidence="2">Uncharacterized protein</fullName>
    </submittedName>
</protein>
<sequence length="133" mass="14826">MHTSWFINTAYPVHPYRGFIFKGERERLGEVGDKEGEESVEEQDSGEPEVADALENASEVPQSYNIALSNKLLVSQTEPSVHNMIAKMTQFIGKPTQEGTPRGNSKAPEFKTPEMKAPDSFDGTQTHKLRGFI</sequence>
<feature type="compositionally biased region" description="Acidic residues" evidence="1">
    <location>
        <begin position="35"/>
        <end position="52"/>
    </location>
</feature>
<feature type="region of interest" description="Disordered" evidence="1">
    <location>
        <begin position="92"/>
        <end position="133"/>
    </location>
</feature>
<evidence type="ECO:0000313" key="3">
    <source>
        <dbReference type="Proteomes" id="UP000765509"/>
    </source>
</evidence>
<dbReference type="Proteomes" id="UP000765509">
    <property type="component" value="Unassembled WGS sequence"/>
</dbReference>
<feature type="region of interest" description="Disordered" evidence="1">
    <location>
        <begin position="28"/>
        <end position="58"/>
    </location>
</feature>
<reference evidence="2" key="1">
    <citation type="submission" date="2021-03" db="EMBL/GenBank/DDBJ databases">
        <title>Draft genome sequence of rust myrtle Austropuccinia psidii MF-1, a brazilian biotype.</title>
        <authorList>
            <person name="Quecine M.C."/>
            <person name="Pachon D.M.R."/>
            <person name="Bonatelli M.L."/>
            <person name="Correr F.H."/>
            <person name="Franceschini L.M."/>
            <person name="Leite T.F."/>
            <person name="Margarido G.R.A."/>
            <person name="Almeida C.A."/>
            <person name="Ferrarezi J.A."/>
            <person name="Labate C.A."/>
        </authorList>
    </citation>
    <scope>NUCLEOTIDE SEQUENCE</scope>
    <source>
        <strain evidence="2">MF-1</strain>
    </source>
</reference>
<keyword evidence="3" id="KW-1185">Reference proteome</keyword>
<organism evidence="2 3">
    <name type="scientific">Austropuccinia psidii MF-1</name>
    <dbReference type="NCBI Taxonomy" id="1389203"/>
    <lineage>
        <taxon>Eukaryota</taxon>
        <taxon>Fungi</taxon>
        <taxon>Dikarya</taxon>
        <taxon>Basidiomycota</taxon>
        <taxon>Pucciniomycotina</taxon>
        <taxon>Pucciniomycetes</taxon>
        <taxon>Pucciniales</taxon>
        <taxon>Sphaerophragmiaceae</taxon>
        <taxon>Austropuccinia</taxon>
    </lineage>
</organism>
<name>A0A9Q3PVQ2_9BASI</name>
<comment type="caution">
    <text evidence="2">The sequence shown here is derived from an EMBL/GenBank/DDBJ whole genome shotgun (WGS) entry which is preliminary data.</text>
</comment>
<feature type="compositionally biased region" description="Basic and acidic residues" evidence="1">
    <location>
        <begin position="108"/>
        <end position="119"/>
    </location>
</feature>
<gene>
    <name evidence="2" type="ORF">O181_115554</name>
</gene>
<dbReference type="EMBL" id="AVOT02097108">
    <property type="protein sequence ID" value="MBW0575839.1"/>
    <property type="molecule type" value="Genomic_DNA"/>
</dbReference>
<evidence type="ECO:0000313" key="2">
    <source>
        <dbReference type="EMBL" id="MBW0575839.1"/>
    </source>
</evidence>
<dbReference type="AlphaFoldDB" id="A0A9Q3PVQ2"/>
<proteinExistence type="predicted"/>
<evidence type="ECO:0000256" key="1">
    <source>
        <dbReference type="SAM" id="MobiDB-lite"/>
    </source>
</evidence>